<dbReference type="SUPFAM" id="SSF55008">
    <property type="entry name" value="HMA, heavy metal-associated domain"/>
    <property type="match status" value="1"/>
</dbReference>
<accession>A0A2T3FQJ1</accession>
<organism evidence="3 4">
    <name type="scientific">Clostridium fessum</name>
    <dbReference type="NCBI Taxonomy" id="2126740"/>
    <lineage>
        <taxon>Bacteria</taxon>
        <taxon>Bacillati</taxon>
        <taxon>Bacillota</taxon>
        <taxon>Clostridia</taxon>
        <taxon>Eubacteriales</taxon>
        <taxon>Clostridiaceae</taxon>
        <taxon>Clostridium</taxon>
    </lineage>
</organism>
<dbReference type="PROSITE" id="PS01047">
    <property type="entry name" value="HMA_1"/>
    <property type="match status" value="1"/>
</dbReference>
<dbReference type="CDD" id="cd00371">
    <property type="entry name" value="HMA"/>
    <property type="match status" value="1"/>
</dbReference>
<evidence type="ECO:0000313" key="3">
    <source>
        <dbReference type="EMBL" id="PST37540.1"/>
    </source>
</evidence>
<keyword evidence="1" id="KW-0479">Metal-binding</keyword>
<dbReference type="RefSeq" id="WP_107000658.1">
    <property type="nucleotide sequence ID" value="NZ_DBFBUD010000207.1"/>
</dbReference>
<dbReference type="GO" id="GO:0046872">
    <property type="term" value="F:metal ion binding"/>
    <property type="evidence" value="ECO:0007669"/>
    <property type="project" value="UniProtKB-KW"/>
</dbReference>
<dbReference type="Pfam" id="PF00403">
    <property type="entry name" value="HMA"/>
    <property type="match status" value="1"/>
</dbReference>
<dbReference type="Gene3D" id="3.30.70.100">
    <property type="match status" value="1"/>
</dbReference>
<dbReference type="InterPro" id="IPR006121">
    <property type="entry name" value="HMA_dom"/>
</dbReference>
<dbReference type="GeneID" id="79838969"/>
<dbReference type="AlphaFoldDB" id="A0A2T3FQJ1"/>
<reference evidence="3 4" key="1">
    <citation type="submission" date="2018-03" db="EMBL/GenBank/DDBJ databases">
        <title>Lachnoclostridium SNUG30386 gen.nov., sp.nov., isolated from human faeces.</title>
        <authorList>
            <person name="Seo B."/>
            <person name="Jeon K."/>
            <person name="Ko G."/>
        </authorList>
    </citation>
    <scope>NUCLEOTIDE SEQUENCE [LARGE SCALE GENOMIC DNA]</scope>
    <source>
        <strain evidence="3 4">SNUG30386</strain>
    </source>
</reference>
<evidence type="ECO:0000259" key="2">
    <source>
        <dbReference type="PROSITE" id="PS50846"/>
    </source>
</evidence>
<comment type="caution">
    <text evidence="3">The sequence shown here is derived from an EMBL/GenBank/DDBJ whole genome shotgun (WGS) entry which is preliminary data.</text>
</comment>
<feature type="domain" description="HMA" evidence="2">
    <location>
        <begin position="68"/>
        <end position="133"/>
    </location>
</feature>
<dbReference type="PROSITE" id="PS50846">
    <property type="entry name" value="HMA_2"/>
    <property type="match status" value="1"/>
</dbReference>
<protein>
    <submittedName>
        <fullName evidence="3">FeoB-associated Cys-rich membrane protein</fullName>
    </submittedName>
</protein>
<evidence type="ECO:0000256" key="1">
    <source>
        <dbReference type="ARBA" id="ARBA00022723"/>
    </source>
</evidence>
<dbReference type="InterPro" id="IPR017969">
    <property type="entry name" value="Heavy-metal-associated_CS"/>
</dbReference>
<gene>
    <name evidence="3" type="ORF">C7U56_06470</name>
</gene>
<sequence length="139" mass="14439">MRPIDIGILIVVAILLLLALRSAIRHYTGKGGGCCGCSGGSCGSCGSDGNAGARGEDLSKKAVTAGTPSKIMRIEGMHCANCKKSVEKALTAQNGVIRADADVDRGIARVFYENGVDDAKLQEAVEKEGFVVKNIETVV</sequence>
<name>A0A2T3FQJ1_9CLOT</name>
<dbReference type="Proteomes" id="UP000241048">
    <property type="component" value="Unassembled WGS sequence"/>
</dbReference>
<dbReference type="EMBL" id="PYLO01000002">
    <property type="protein sequence ID" value="PST37540.1"/>
    <property type="molecule type" value="Genomic_DNA"/>
</dbReference>
<evidence type="ECO:0000313" key="4">
    <source>
        <dbReference type="Proteomes" id="UP000241048"/>
    </source>
</evidence>
<proteinExistence type="predicted"/>
<dbReference type="InterPro" id="IPR036163">
    <property type="entry name" value="HMA_dom_sf"/>
</dbReference>
<keyword evidence="4" id="KW-1185">Reference proteome</keyword>